<feature type="domain" description="UspA" evidence="1">
    <location>
        <begin position="14"/>
        <end position="157"/>
    </location>
</feature>
<organism evidence="2">
    <name type="scientific">Picea sitchensis</name>
    <name type="common">Sitka spruce</name>
    <name type="synonym">Pinus sitchensis</name>
    <dbReference type="NCBI Taxonomy" id="3332"/>
    <lineage>
        <taxon>Eukaryota</taxon>
        <taxon>Viridiplantae</taxon>
        <taxon>Streptophyta</taxon>
        <taxon>Embryophyta</taxon>
        <taxon>Tracheophyta</taxon>
        <taxon>Spermatophyta</taxon>
        <taxon>Pinopsida</taxon>
        <taxon>Pinidae</taxon>
        <taxon>Conifers I</taxon>
        <taxon>Pinales</taxon>
        <taxon>Pinaceae</taxon>
        <taxon>Picea</taxon>
    </lineage>
</organism>
<dbReference type="Pfam" id="PF00582">
    <property type="entry name" value="Usp"/>
    <property type="match status" value="1"/>
</dbReference>
<dbReference type="CDD" id="cd23659">
    <property type="entry name" value="USP_At3g01520-like"/>
    <property type="match status" value="1"/>
</dbReference>
<evidence type="ECO:0000259" key="1">
    <source>
        <dbReference type="Pfam" id="PF00582"/>
    </source>
</evidence>
<name>B8LPQ2_PICSI</name>
<dbReference type="PANTHER" id="PTHR46553:SF9">
    <property type="entry name" value="USPA DOMAIN-CONTAINING PROTEIN"/>
    <property type="match status" value="1"/>
</dbReference>
<dbReference type="PANTHER" id="PTHR46553">
    <property type="entry name" value="ADENINE NUCLEOTIDE ALPHA HYDROLASES-LIKE SUPERFAMILY PROTEIN"/>
    <property type="match status" value="1"/>
</dbReference>
<protein>
    <recommendedName>
        <fullName evidence="1">UspA domain-containing protein</fullName>
    </recommendedName>
</protein>
<dbReference type="EMBL" id="EF677832">
    <property type="protein sequence ID" value="ABR17632.1"/>
    <property type="molecule type" value="mRNA"/>
</dbReference>
<dbReference type="InterPro" id="IPR006016">
    <property type="entry name" value="UspA"/>
</dbReference>
<dbReference type="Gene3D" id="3.40.50.620">
    <property type="entry name" value="HUPs"/>
    <property type="match status" value="1"/>
</dbReference>
<sequence length="164" mass="18075">MESVEEQKKSSRGILVAIDDTQESLNALQWVLNNLFTSQDRIILIHAQRNPNSLLASGSPGFMVPVDVLKIFENDIKKSTEKILARATEICKAKNLTPETEVHTGDAREVICNAAKKYNSDILVLGSHGYGALKRVVLGSVSDYCVHHVQCPVVVVKPRESKAH</sequence>
<evidence type="ECO:0000313" key="2">
    <source>
        <dbReference type="EMBL" id="ABR17632.1"/>
    </source>
</evidence>
<dbReference type="PRINTS" id="PR01438">
    <property type="entry name" value="UNVRSLSTRESS"/>
</dbReference>
<dbReference type="AlphaFoldDB" id="B8LPQ2"/>
<accession>B8LPQ2</accession>
<proteinExistence type="evidence at transcript level"/>
<reference evidence="2" key="1">
    <citation type="submission" date="2007-06" db="EMBL/GenBank/DDBJ databases">
        <title>Full length cDNA sequences from Sitka Spruce (Picea sitchensis).</title>
        <authorList>
            <person name="Ralph S.G."/>
            <person name="Chun H.E."/>
            <person name="Liao N."/>
            <person name="Ali J."/>
            <person name="Reid K."/>
            <person name="Kolosova N."/>
            <person name="Cooper N."/>
            <person name="Cullis C."/>
            <person name="Jancsik S."/>
            <person name="Moore R."/>
            <person name="Mayo M."/>
            <person name="Wagner S."/>
            <person name="Holt R.A."/>
            <person name="Jones S.J.M."/>
            <person name="Marra M.A."/>
            <person name="Ritland C.E."/>
            <person name="Ritland K."/>
            <person name="Bohlmann J."/>
        </authorList>
    </citation>
    <scope>NUCLEOTIDE SEQUENCE</scope>
    <source>
        <tissue evidence="2">Green portion of the leader tissue</tissue>
    </source>
</reference>
<dbReference type="InterPro" id="IPR014729">
    <property type="entry name" value="Rossmann-like_a/b/a_fold"/>
</dbReference>
<dbReference type="SUPFAM" id="SSF52402">
    <property type="entry name" value="Adenine nucleotide alpha hydrolases-like"/>
    <property type="match status" value="1"/>
</dbReference>
<dbReference type="InterPro" id="IPR006015">
    <property type="entry name" value="Universal_stress_UspA"/>
</dbReference>